<comment type="pathway">
    <text evidence="4">Lipid metabolism; fatty acid biosynthesis.</text>
</comment>
<evidence type="ECO:0000313" key="5">
    <source>
        <dbReference type="Proteomes" id="UP000189703"/>
    </source>
</evidence>
<evidence type="ECO:0000256" key="1">
    <source>
        <dbReference type="ARBA" id="ARBA00005531"/>
    </source>
</evidence>
<sequence length="473" mass="52955">MNKLTNFQLLQAFFAAILILTLLLHTLLSGIPFSNLLHFLSHNLAVSLSCAWCLSISIIYYLCTRPRPVLMLDYTCFKPEFDRKVSLESGEYFVRRSGRFTSESVDFMLSIFQKSGLGEETYLPPFIFQTGYDAKLQSAIEEAMEGIFSCVDSLLSKTQIDPQLIDTVIVFSSMFAPAPSLTSLVVNHYKLRPDVRTFNLSGMGCASGALSMDTAARIVNSSRRITYALVVVIESISLSWYFGDDRSMLISNSIFRVGCAAAMITNDPRRRKDAKMELVKSLRTHHGADDSAYTAAFQKEDELGNLGMSLKKDLVRVAGLALRDHIRSLAPRVLPVSQLVAYGYSVIMSVLSGGAMKPMVPDFKTAFDHFCIHTGGRAVIKQVAEVLRLSDELTEPARMCLHRFGNTSGTLVFYELAYFDAKQRLKKGDKLWMLAFGTGFKVCSVVWKSLRDSCEEAENPWTDCSHRYPLVNW</sequence>
<name>A0A1U7Z464_NELNU</name>
<comment type="similarity">
    <text evidence="1 4">Belongs to the thiolase-like superfamily. Chalcone/stilbene synthases family.</text>
</comment>
<reference evidence="6" key="1">
    <citation type="submission" date="2025-08" db="UniProtKB">
        <authorList>
            <consortium name="RefSeq"/>
        </authorList>
    </citation>
    <scope>IDENTIFICATION</scope>
</reference>
<keyword evidence="3 4" id="KW-0012">Acyltransferase</keyword>
<dbReference type="RefSeq" id="XP_010248007.1">
    <property type="nucleotide sequence ID" value="XM_010249705.2"/>
</dbReference>
<dbReference type="Pfam" id="PF08392">
    <property type="entry name" value="FAE1_CUT1_RppA"/>
    <property type="match status" value="1"/>
</dbReference>
<evidence type="ECO:0000313" key="6">
    <source>
        <dbReference type="RefSeq" id="XP_010248007.1"/>
    </source>
</evidence>
<dbReference type="Proteomes" id="UP000189703">
    <property type="component" value="Unplaced"/>
</dbReference>
<evidence type="ECO:0000256" key="2">
    <source>
        <dbReference type="ARBA" id="ARBA00022679"/>
    </source>
</evidence>
<dbReference type="InterPro" id="IPR013747">
    <property type="entry name" value="ACP_syn_III_C"/>
</dbReference>
<dbReference type="GO" id="GO:0016020">
    <property type="term" value="C:membrane"/>
    <property type="evidence" value="ECO:0007669"/>
    <property type="project" value="InterPro"/>
</dbReference>
<gene>
    <name evidence="6" type="primary">LOC104590931</name>
</gene>
<evidence type="ECO:0000256" key="4">
    <source>
        <dbReference type="PIRNR" id="PIRNR036417"/>
    </source>
</evidence>
<keyword evidence="5" id="KW-1185">Reference proteome</keyword>
<dbReference type="EC" id="2.3.1.-" evidence="4"/>
<dbReference type="SUPFAM" id="SSF53901">
    <property type="entry name" value="Thiolase-like"/>
    <property type="match status" value="2"/>
</dbReference>
<dbReference type="eggNOG" id="ENOG502QQJH">
    <property type="taxonomic scope" value="Eukaryota"/>
</dbReference>
<dbReference type="STRING" id="4432.A0A1U7Z464"/>
<keyword evidence="2 4" id="KW-0808">Transferase</keyword>
<dbReference type="InterPro" id="IPR016039">
    <property type="entry name" value="Thiolase-like"/>
</dbReference>
<dbReference type="PIRSF" id="PIRSF036417">
    <property type="entry name" value="3-ktacl-CoA_syn"/>
    <property type="match status" value="1"/>
</dbReference>
<dbReference type="AlphaFoldDB" id="A0A1U7Z464"/>
<dbReference type="UniPathway" id="UPA00094"/>
<dbReference type="GO" id="GO:0006633">
    <property type="term" value="P:fatty acid biosynthetic process"/>
    <property type="evidence" value="ECO:0007669"/>
    <property type="project" value="UniProtKB-UniPathway"/>
</dbReference>
<organism evidence="5 6">
    <name type="scientific">Nelumbo nucifera</name>
    <name type="common">Sacred lotus</name>
    <dbReference type="NCBI Taxonomy" id="4432"/>
    <lineage>
        <taxon>Eukaryota</taxon>
        <taxon>Viridiplantae</taxon>
        <taxon>Streptophyta</taxon>
        <taxon>Embryophyta</taxon>
        <taxon>Tracheophyta</taxon>
        <taxon>Spermatophyta</taxon>
        <taxon>Magnoliopsida</taxon>
        <taxon>Proteales</taxon>
        <taxon>Nelumbonaceae</taxon>
        <taxon>Nelumbo</taxon>
    </lineage>
</organism>
<dbReference type="GeneID" id="104590931"/>
<dbReference type="InterPro" id="IPR013601">
    <property type="entry name" value="FAE1_typ3_polyketide_synth"/>
</dbReference>
<dbReference type="InterPro" id="IPR012392">
    <property type="entry name" value="3-ktacl-CoA_syn"/>
</dbReference>
<dbReference type="OrthoDB" id="329835at2759"/>
<proteinExistence type="inferred from homology"/>
<dbReference type="KEGG" id="nnu:104590931"/>
<accession>A0A1U7Z464</accession>
<evidence type="ECO:0000256" key="3">
    <source>
        <dbReference type="ARBA" id="ARBA00023315"/>
    </source>
</evidence>
<dbReference type="OMA" id="RITYALV"/>
<dbReference type="PANTHER" id="PTHR31561">
    <property type="entry name" value="3-KETOACYL-COA SYNTHASE"/>
    <property type="match status" value="1"/>
</dbReference>
<dbReference type="CDD" id="cd00831">
    <property type="entry name" value="CHS_like"/>
    <property type="match status" value="1"/>
</dbReference>
<dbReference type="Gene3D" id="3.40.47.10">
    <property type="match status" value="1"/>
</dbReference>
<dbReference type="GO" id="GO:0016747">
    <property type="term" value="F:acyltransferase activity, transferring groups other than amino-acyl groups"/>
    <property type="evidence" value="ECO:0007669"/>
    <property type="project" value="InterPro"/>
</dbReference>
<dbReference type="Pfam" id="PF08541">
    <property type="entry name" value="ACP_syn_III_C"/>
    <property type="match status" value="1"/>
</dbReference>
<protein>
    <recommendedName>
        <fullName evidence="4">3-ketoacyl-CoA synthase</fullName>
        <ecNumber evidence="4">2.3.1.-</ecNumber>
    </recommendedName>
</protein>